<comment type="caution">
    <text evidence="1">The sequence shown here is derived from an EMBL/GenBank/DDBJ whole genome shotgun (WGS) entry which is preliminary data.</text>
</comment>
<dbReference type="RefSeq" id="WP_186345225.1">
    <property type="nucleotide sequence ID" value="NZ_BMMR01000003.1"/>
</dbReference>
<evidence type="ECO:0000313" key="1">
    <source>
        <dbReference type="EMBL" id="MBC2959966.1"/>
    </source>
</evidence>
<protein>
    <submittedName>
        <fullName evidence="1">Uncharacterized protein</fullName>
    </submittedName>
</protein>
<dbReference type="EMBL" id="JACMYC010000003">
    <property type="protein sequence ID" value="MBC2959966.1"/>
    <property type="molecule type" value="Genomic_DNA"/>
</dbReference>
<accession>A0ABR6U7Y3</accession>
<gene>
    <name evidence="1" type="ORF">H7344_06630</name>
</gene>
<keyword evidence="2" id="KW-1185">Reference proteome</keyword>
<sequence length="53" mass="5797">MRLGPRAGRYGCRVVSRAAAESVLPYHLIVDRRFDVRSGQRTSVRVPVGITGG</sequence>
<evidence type="ECO:0000313" key="2">
    <source>
        <dbReference type="Proteomes" id="UP000604001"/>
    </source>
</evidence>
<reference evidence="1 2" key="1">
    <citation type="submission" date="2020-08" db="EMBL/GenBank/DDBJ databases">
        <title>novel species in genus Nocardioides.</title>
        <authorList>
            <person name="Zhang G."/>
        </authorList>
    </citation>
    <scope>NUCLEOTIDE SEQUENCE [LARGE SCALE GENOMIC DNA]</scope>
    <source>
        <strain evidence="1 2">SC8A-24</strain>
    </source>
</reference>
<dbReference type="Proteomes" id="UP000604001">
    <property type="component" value="Unassembled WGS sequence"/>
</dbReference>
<organism evidence="1 2">
    <name type="scientific">Nocardioides deserti</name>
    <dbReference type="NCBI Taxonomy" id="1588644"/>
    <lineage>
        <taxon>Bacteria</taxon>
        <taxon>Bacillati</taxon>
        <taxon>Actinomycetota</taxon>
        <taxon>Actinomycetes</taxon>
        <taxon>Propionibacteriales</taxon>
        <taxon>Nocardioidaceae</taxon>
        <taxon>Nocardioides</taxon>
    </lineage>
</organism>
<name>A0ABR6U7Y3_9ACTN</name>
<proteinExistence type="predicted"/>